<dbReference type="InterPro" id="IPR001633">
    <property type="entry name" value="EAL_dom"/>
</dbReference>
<evidence type="ECO:0000313" key="6">
    <source>
        <dbReference type="Proteomes" id="UP001597079"/>
    </source>
</evidence>
<reference evidence="6" key="1">
    <citation type="journal article" date="2019" name="Int. J. Syst. Evol. Microbiol.">
        <title>The Global Catalogue of Microorganisms (GCM) 10K type strain sequencing project: providing services to taxonomists for standard genome sequencing and annotation.</title>
        <authorList>
            <consortium name="The Broad Institute Genomics Platform"/>
            <consortium name="The Broad Institute Genome Sequencing Center for Infectious Disease"/>
            <person name="Wu L."/>
            <person name="Ma J."/>
        </authorList>
    </citation>
    <scope>NUCLEOTIDE SEQUENCE [LARGE SCALE GENOMIC DNA]</scope>
    <source>
        <strain evidence="6">CGMCC 1.12286</strain>
    </source>
</reference>
<keyword evidence="1" id="KW-1133">Transmembrane helix</keyword>
<dbReference type="InterPro" id="IPR035919">
    <property type="entry name" value="EAL_sf"/>
</dbReference>
<feature type="transmembrane region" description="Helical" evidence="1">
    <location>
        <begin position="29"/>
        <end position="47"/>
    </location>
</feature>
<dbReference type="InterPro" id="IPR035965">
    <property type="entry name" value="PAS-like_dom_sf"/>
</dbReference>
<keyword evidence="1" id="KW-0812">Transmembrane</keyword>
<dbReference type="CDD" id="cd01948">
    <property type="entry name" value="EAL"/>
    <property type="match status" value="1"/>
</dbReference>
<evidence type="ECO:0000313" key="5">
    <source>
        <dbReference type="EMBL" id="MFD1676292.1"/>
    </source>
</evidence>
<dbReference type="SMART" id="SM00267">
    <property type="entry name" value="GGDEF"/>
    <property type="match status" value="1"/>
</dbReference>
<dbReference type="RefSeq" id="WP_377944189.1">
    <property type="nucleotide sequence ID" value="NZ_JBHUCX010000046.1"/>
</dbReference>
<sequence>MLFLLMFYIGLVPILFALSIIPLFGRSQLTFALVSFLILTAIWQWDVADLYSYSVLQRPTALILFRLFRFGTIFLIPSLFFVASTATNLVPKGNRPNWWKFCYNKVVIGGIALWSAFVYTIGWTRAGITLLRTVNFGRYILLFPIYGPLAWTFYAQVVAFGIFTVLCFRVTRRIQDGITRKFLIQFLISAALMFSVGLFNIYPSIFVFSSGLTCIIFSSTIFIAYSRFVSERYRSANQSLQEQSEFLHKVIDVSPNYLSVMNSKGLFTIVNRAFARFYGLPSDSIIGRSLEEVEELRNRGIRSHMEQGTTVEQTPETVPTVQRNLINAVGQTRTVTTVEIPVNFHHASQTLRVSTDITDRIEYEERIKRHAYYDSLTGLPNRMSFNQSIDNIIHSFDKYSTNFAVLFLDMDRFKNVNDTLGHNIGDEVLCEIGKRLSKVIDNLHGVVARWGGDEFTLIIPFEDTDRLLMAVQGLISDLEQVISLTNIELFITPSIGISLYPEHGNNVNSLLQAADIAMYRAKKYGIKYQIYSHLMTKATLGLELEMDLRRALEGDEFELYFQPKIDTNSRRIVGTEALIRWLHPRKGVISPNDFIPIAEETGMILKIGDWVIQQACRQNKIWMDEGLLNVPISVNISPLQLWFGDIVKSIKEVLTQTGLPPDYLELEVTEGIAVQNEIQAIERLGALRELGIRIAVDDFGKGYSSLNSLRLFPADSLKVDKAFIDQLSIPNSEKNNQITKHIISLAHAIGLRVIAEGVESEEQFHCLKAFNCDEVQGYLFSRPIPEKEFRKLVPLQAT</sequence>
<dbReference type="InterPro" id="IPR029787">
    <property type="entry name" value="Nucleotide_cyclase"/>
</dbReference>
<dbReference type="PROSITE" id="PS50112">
    <property type="entry name" value="PAS"/>
    <property type="match status" value="1"/>
</dbReference>
<keyword evidence="6" id="KW-1185">Reference proteome</keyword>
<dbReference type="InterPro" id="IPR052155">
    <property type="entry name" value="Biofilm_reg_signaling"/>
</dbReference>
<dbReference type="CDD" id="cd01949">
    <property type="entry name" value="GGDEF"/>
    <property type="match status" value="1"/>
</dbReference>
<dbReference type="InterPro" id="IPR043128">
    <property type="entry name" value="Rev_trsase/Diguanyl_cyclase"/>
</dbReference>
<proteinExistence type="predicted"/>
<dbReference type="PROSITE" id="PS50883">
    <property type="entry name" value="EAL"/>
    <property type="match status" value="1"/>
</dbReference>
<dbReference type="InterPro" id="IPR000160">
    <property type="entry name" value="GGDEF_dom"/>
</dbReference>
<accession>A0ABW4JIU2</accession>
<feature type="domain" description="PAS" evidence="2">
    <location>
        <begin position="243"/>
        <end position="296"/>
    </location>
</feature>
<dbReference type="SMART" id="SM00052">
    <property type="entry name" value="EAL"/>
    <property type="match status" value="1"/>
</dbReference>
<dbReference type="Gene3D" id="3.20.20.450">
    <property type="entry name" value="EAL domain"/>
    <property type="match status" value="1"/>
</dbReference>
<feature type="transmembrane region" description="Helical" evidence="1">
    <location>
        <begin position="143"/>
        <end position="170"/>
    </location>
</feature>
<gene>
    <name evidence="5" type="ORF">ACFSB2_16430</name>
</gene>
<evidence type="ECO:0000259" key="2">
    <source>
        <dbReference type="PROSITE" id="PS50112"/>
    </source>
</evidence>
<feature type="transmembrane region" description="Helical" evidence="1">
    <location>
        <begin position="6"/>
        <end position="24"/>
    </location>
</feature>
<dbReference type="PANTHER" id="PTHR44757:SF2">
    <property type="entry name" value="BIOFILM ARCHITECTURE MAINTENANCE PROTEIN MBAA"/>
    <property type="match status" value="1"/>
</dbReference>
<feature type="domain" description="GGDEF" evidence="4">
    <location>
        <begin position="401"/>
        <end position="534"/>
    </location>
</feature>
<evidence type="ECO:0000259" key="4">
    <source>
        <dbReference type="PROSITE" id="PS50887"/>
    </source>
</evidence>
<dbReference type="Gene3D" id="3.30.450.20">
    <property type="entry name" value="PAS domain"/>
    <property type="match status" value="1"/>
</dbReference>
<dbReference type="PROSITE" id="PS50887">
    <property type="entry name" value="GGDEF"/>
    <property type="match status" value="1"/>
</dbReference>
<feature type="transmembrane region" description="Helical" evidence="1">
    <location>
        <begin position="67"/>
        <end position="90"/>
    </location>
</feature>
<dbReference type="Gene3D" id="3.30.70.270">
    <property type="match status" value="1"/>
</dbReference>
<organism evidence="5 6">
    <name type="scientific">Alicyclobacillus fodiniaquatilis</name>
    <dbReference type="NCBI Taxonomy" id="1661150"/>
    <lineage>
        <taxon>Bacteria</taxon>
        <taxon>Bacillati</taxon>
        <taxon>Bacillota</taxon>
        <taxon>Bacilli</taxon>
        <taxon>Bacillales</taxon>
        <taxon>Alicyclobacillaceae</taxon>
        <taxon>Alicyclobacillus</taxon>
    </lineage>
</organism>
<name>A0ABW4JIU2_9BACL</name>
<evidence type="ECO:0000259" key="3">
    <source>
        <dbReference type="PROSITE" id="PS50883"/>
    </source>
</evidence>
<dbReference type="Pfam" id="PF00990">
    <property type="entry name" value="GGDEF"/>
    <property type="match status" value="1"/>
</dbReference>
<feature type="domain" description="EAL" evidence="3">
    <location>
        <begin position="541"/>
        <end position="797"/>
    </location>
</feature>
<dbReference type="InterPro" id="IPR000014">
    <property type="entry name" value="PAS"/>
</dbReference>
<dbReference type="NCBIfam" id="TIGR00254">
    <property type="entry name" value="GGDEF"/>
    <property type="match status" value="1"/>
</dbReference>
<evidence type="ECO:0000256" key="1">
    <source>
        <dbReference type="SAM" id="Phobius"/>
    </source>
</evidence>
<dbReference type="NCBIfam" id="TIGR00229">
    <property type="entry name" value="sensory_box"/>
    <property type="match status" value="1"/>
</dbReference>
<protein>
    <submittedName>
        <fullName evidence="5">Bifunctional diguanylate cyclase/phosphodiesterase</fullName>
    </submittedName>
</protein>
<keyword evidence="1" id="KW-0472">Membrane</keyword>
<feature type="transmembrane region" description="Helical" evidence="1">
    <location>
        <begin position="182"/>
        <end position="199"/>
    </location>
</feature>
<comment type="caution">
    <text evidence="5">The sequence shown here is derived from an EMBL/GenBank/DDBJ whole genome shotgun (WGS) entry which is preliminary data.</text>
</comment>
<feature type="transmembrane region" description="Helical" evidence="1">
    <location>
        <begin position="102"/>
        <end position="123"/>
    </location>
</feature>
<dbReference type="EMBL" id="JBHUCX010000046">
    <property type="protein sequence ID" value="MFD1676292.1"/>
    <property type="molecule type" value="Genomic_DNA"/>
</dbReference>
<dbReference type="Pfam" id="PF00563">
    <property type="entry name" value="EAL"/>
    <property type="match status" value="1"/>
</dbReference>
<dbReference type="PANTHER" id="PTHR44757">
    <property type="entry name" value="DIGUANYLATE CYCLASE DGCP"/>
    <property type="match status" value="1"/>
</dbReference>
<dbReference type="Proteomes" id="UP001597079">
    <property type="component" value="Unassembled WGS sequence"/>
</dbReference>
<dbReference type="SUPFAM" id="SSF55073">
    <property type="entry name" value="Nucleotide cyclase"/>
    <property type="match status" value="1"/>
</dbReference>
<dbReference type="SUPFAM" id="SSF55785">
    <property type="entry name" value="PYP-like sensor domain (PAS domain)"/>
    <property type="match status" value="1"/>
</dbReference>
<dbReference type="SUPFAM" id="SSF141868">
    <property type="entry name" value="EAL domain-like"/>
    <property type="match status" value="1"/>
</dbReference>